<accession>A0A238JCH9</accession>
<evidence type="ECO:0000256" key="1">
    <source>
        <dbReference type="SAM" id="SignalP"/>
    </source>
</evidence>
<keyword evidence="1" id="KW-0732">Signal</keyword>
<gene>
    <name evidence="3" type="primary">yliI</name>
    <name evidence="3" type="ORF">TRP8649_02498</name>
</gene>
<dbReference type="EC" id="1.1.5.-" evidence="3"/>
<dbReference type="Pfam" id="PF07995">
    <property type="entry name" value="GSDH"/>
    <property type="match status" value="1"/>
</dbReference>
<dbReference type="AlphaFoldDB" id="A0A238JCH9"/>
<keyword evidence="4" id="KW-1185">Reference proteome</keyword>
<organism evidence="3 4">
    <name type="scientific">Pelagimonas phthalicica</name>
    <dbReference type="NCBI Taxonomy" id="1037362"/>
    <lineage>
        <taxon>Bacteria</taxon>
        <taxon>Pseudomonadati</taxon>
        <taxon>Pseudomonadota</taxon>
        <taxon>Alphaproteobacteria</taxon>
        <taxon>Rhodobacterales</taxon>
        <taxon>Roseobacteraceae</taxon>
        <taxon>Pelagimonas</taxon>
    </lineage>
</organism>
<dbReference type="InterPro" id="IPR012938">
    <property type="entry name" value="Glc/Sorbosone_DH"/>
</dbReference>
<dbReference type="Proteomes" id="UP000225972">
    <property type="component" value="Unassembled WGS sequence"/>
</dbReference>
<dbReference type="EMBL" id="FXXP01000002">
    <property type="protein sequence ID" value="SMX28378.1"/>
    <property type="molecule type" value="Genomic_DNA"/>
</dbReference>
<dbReference type="Gene3D" id="2.120.10.30">
    <property type="entry name" value="TolB, C-terminal domain"/>
    <property type="match status" value="1"/>
</dbReference>
<dbReference type="InterPro" id="IPR011042">
    <property type="entry name" value="6-blade_b-propeller_TolB-like"/>
</dbReference>
<evidence type="ECO:0000313" key="4">
    <source>
        <dbReference type="Proteomes" id="UP000225972"/>
    </source>
</evidence>
<dbReference type="PANTHER" id="PTHR19328:SF75">
    <property type="entry name" value="ALDOSE SUGAR DEHYDROGENASE YLII"/>
    <property type="match status" value="1"/>
</dbReference>
<keyword evidence="3" id="KW-0560">Oxidoreductase</keyword>
<dbReference type="GO" id="GO:0016491">
    <property type="term" value="F:oxidoreductase activity"/>
    <property type="evidence" value="ECO:0007669"/>
    <property type="project" value="UniProtKB-KW"/>
</dbReference>
<feature type="chain" id="PRO_5012421191" evidence="1">
    <location>
        <begin position="28"/>
        <end position="365"/>
    </location>
</feature>
<reference evidence="4" key="1">
    <citation type="submission" date="2017-05" db="EMBL/GenBank/DDBJ databases">
        <authorList>
            <person name="Rodrigo-Torres L."/>
            <person name="Arahal R. D."/>
            <person name="Lucena T."/>
        </authorList>
    </citation>
    <scope>NUCLEOTIDE SEQUENCE [LARGE SCALE GENOMIC DNA]</scope>
    <source>
        <strain evidence="4">CECT 8649</strain>
    </source>
</reference>
<feature type="signal peptide" evidence="1">
    <location>
        <begin position="1"/>
        <end position="27"/>
    </location>
</feature>
<dbReference type="InterPro" id="IPR011041">
    <property type="entry name" value="Quinoprot_gluc/sorb_DH_b-prop"/>
</dbReference>
<dbReference type="SUPFAM" id="SSF50952">
    <property type="entry name" value="Soluble quinoprotein glucose dehydrogenase"/>
    <property type="match status" value="1"/>
</dbReference>
<sequence>MIFLRKKYFQAVSCVAILMSIPAPGFADTYTFEPVVEGLDTPWAFGFLPGGGILITERDGKLLHFSGTKRVEVAGLPDITADGQGGLLDILIPRDFATSREVFLTYVTKQGWRGSGTALFRGVLSEDGARLTQGKTIFEMSKTGTGGRHFGSRIVEGQDGTIYMTIGDRGDDATAQDRASHNGSVLRLSRDGQPLASNPFTKDSAFQPEIFSYGHRNPQGLAIDGQGQVWAVEHGARGGDEVNLIQPGANYGWPVISYGTHYSGAKIGEGTAKAGLEQPKFYWDPSIAPSGMAIHDGSGNQEWKGDMFVGSLKFDYIARLEGAPLREVEQISGPETERVRDVRQGPDGAIWFLSVGQGALYKIAQ</sequence>
<feature type="domain" description="Glucose/Sorbosone dehydrogenase" evidence="2">
    <location>
        <begin position="39"/>
        <end position="361"/>
    </location>
</feature>
<proteinExistence type="predicted"/>
<dbReference type="PANTHER" id="PTHR19328">
    <property type="entry name" value="HEDGEHOG-INTERACTING PROTEIN"/>
    <property type="match status" value="1"/>
</dbReference>
<name>A0A238JCH9_9RHOB</name>
<evidence type="ECO:0000259" key="2">
    <source>
        <dbReference type="Pfam" id="PF07995"/>
    </source>
</evidence>
<evidence type="ECO:0000313" key="3">
    <source>
        <dbReference type="EMBL" id="SMX28378.1"/>
    </source>
</evidence>
<protein>
    <submittedName>
        <fullName evidence="3">Soluble aldose sugar dehydrogenase YliI</fullName>
        <ecNumber evidence="3">1.1.5.-</ecNumber>
    </submittedName>
</protein>